<comment type="caution">
    <text evidence="7">The sequence shown here is derived from an EMBL/GenBank/DDBJ whole genome shotgun (WGS) entry which is preliminary data.</text>
</comment>
<organism evidence="7 8">
    <name type="scientific">Aerococcus viridans</name>
    <dbReference type="NCBI Taxonomy" id="1377"/>
    <lineage>
        <taxon>Bacteria</taxon>
        <taxon>Bacillati</taxon>
        <taxon>Bacillota</taxon>
        <taxon>Bacilli</taxon>
        <taxon>Lactobacillales</taxon>
        <taxon>Aerococcaceae</taxon>
        <taxon>Aerococcus</taxon>
    </lineage>
</organism>
<evidence type="ECO:0000256" key="5">
    <source>
        <dbReference type="SAM" id="SignalP"/>
    </source>
</evidence>
<feature type="chain" id="PRO_5039389139" evidence="5">
    <location>
        <begin position="27"/>
        <end position="171"/>
    </location>
</feature>
<evidence type="ECO:0000259" key="6">
    <source>
        <dbReference type="PROSITE" id="PS51935"/>
    </source>
</evidence>
<dbReference type="Gene3D" id="3.90.1720.10">
    <property type="entry name" value="endopeptidase domain like (from Nostoc punctiforme)"/>
    <property type="match status" value="1"/>
</dbReference>
<evidence type="ECO:0000256" key="1">
    <source>
        <dbReference type="ARBA" id="ARBA00007074"/>
    </source>
</evidence>
<keyword evidence="4" id="KW-0788">Thiol protease</keyword>
<dbReference type="PANTHER" id="PTHR47053:SF1">
    <property type="entry name" value="MUREIN DD-ENDOPEPTIDASE MEPH-RELATED"/>
    <property type="match status" value="1"/>
</dbReference>
<evidence type="ECO:0000256" key="4">
    <source>
        <dbReference type="ARBA" id="ARBA00022807"/>
    </source>
</evidence>
<reference evidence="7 8" key="1">
    <citation type="submission" date="2017-09" db="EMBL/GenBank/DDBJ databases">
        <title>Bacterial strain isolated from the female urinary microbiota.</title>
        <authorList>
            <person name="Thomas-White K."/>
            <person name="Kumar N."/>
            <person name="Forster S."/>
            <person name="Putonti C."/>
            <person name="Lawley T."/>
            <person name="Wolfe A.J."/>
        </authorList>
    </citation>
    <scope>NUCLEOTIDE SEQUENCE [LARGE SCALE GENOMIC DNA]</scope>
    <source>
        <strain evidence="7 8">UMB0240</strain>
    </source>
</reference>
<accession>A0A2N6UFA0</accession>
<dbReference type="GO" id="GO:0006508">
    <property type="term" value="P:proteolysis"/>
    <property type="evidence" value="ECO:0007669"/>
    <property type="project" value="UniProtKB-KW"/>
</dbReference>
<dbReference type="Pfam" id="PF00877">
    <property type="entry name" value="NLPC_P60"/>
    <property type="match status" value="1"/>
</dbReference>
<dbReference type="PROSITE" id="PS51935">
    <property type="entry name" value="NLPC_P60"/>
    <property type="match status" value="1"/>
</dbReference>
<dbReference type="AlphaFoldDB" id="A0A2N6UFA0"/>
<dbReference type="OrthoDB" id="1654978at2"/>
<keyword evidence="2" id="KW-0645">Protease</keyword>
<keyword evidence="5" id="KW-0732">Signal</keyword>
<dbReference type="InterPro" id="IPR051202">
    <property type="entry name" value="Peptidase_C40"/>
</dbReference>
<dbReference type="GO" id="GO:0008234">
    <property type="term" value="F:cysteine-type peptidase activity"/>
    <property type="evidence" value="ECO:0007669"/>
    <property type="project" value="UniProtKB-KW"/>
</dbReference>
<dbReference type="Proteomes" id="UP000235701">
    <property type="component" value="Unassembled WGS sequence"/>
</dbReference>
<keyword evidence="3" id="KW-0378">Hydrolase</keyword>
<evidence type="ECO:0000256" key="2">
    <source>
        <dbReference type="ARBA" id="ARBA00022670"/>
    </source>
</evidence>
<dbReference type="PANTHER" id="PTHR47053">
    <property type="entry name" value="MUREIN DD-ENDOPEPTIDASE MEPH-RELATED"/>
    <property type="match status" value="1"/>
</dbReference>
<protein>
    <submittedName>
        <fullName evidence="7">NlpC/P60 family protein</fullName>
    </submittedName>
</protein>
<dbReference type="InterPro" id="IPR038765">
    <property type="entry name" value="Papain-like_cys_pep_sf"/>
</dbReference>
<dbReference type="EMBL" id="PNHQ01000004">
    <property type="protein sequence ID" value="PMC80204.1"/>
    <property type="molecule type" value="Genomic_DNA"/>
</dbReference>
<evidence type="ECO:0000313" key="8">
    <source>
        <dbReference type="Proteomes" id="UP000235701"/>
    </source>
</evidence>
<name>A0A2N6UFA0_9LACT</name>
<comment type="similarity">
    <text evidence="1">Belongs to the peptidase C40 family.</text>
</comment>
<sequence>MFIKRRPLFLLTCICILMYTSFQAEAIFAKSKVNIGIIPADQQVSSQVYDTNTKRQNVILTATDLIGIPYIWGGNDLSGFDCSGLIEYVFKNNGIYMPRTTHQQQYIGERIALDQVQPGDLYFFEEDGQVYHVALALADGYYLHAPSPGKRVTYGHVNRFLPQFANRVIFN</sequence>
<feature type="domain" description="NlpC/P60" evidence="6">
    <location>
        <begin position="52"/>
        <end position="171"/>
    </location>
</feature>
<keyword evidence="8" id="KW-1185">Reference proteome</keyword>
<feature type="signal peptide" evidence="5">
    <location>
        <begin position="1"/>
        <end position="26"/>
    </location>
</feature>
<dbReference type="SUPFAM" id="SSF54001">
    <property type="entry name" value="Cysteine proteinases"/>
    <property type="match status" value="1"/>
</dbReference>
<proteinExistence type="inferred from homology"/>
<dbReference type="InterPro" id="IPR000064">
    <property type="entry name" value="NLP_P60_dom"/>
</dbReference>
<dbReference type="RefSeq" id="WP_102198875.1">
    <property type="nucleotide sequence ID" value="NZ_PNHQ01000004.1"/>
</dbReference>
<evidence type="ECO:0000313" key="7">
    <source>
        <dbReference type="EMBL" id="PMC80204.1"/>
    </source>
</evidence>
<evidence type="ECO:0000256" key="3">
    <source>
        <dbReference type="ARBA" id="ARBA00022801"/>
    </source>
</evidence>
<gene>
    <name evidence="7" type="ORF">CJ191_02340</name>
</gene>